<feature type="domain" description="Aminopeptidase N-like N-terminal" evidence="11">
    <location>
        <begin position="15"/>
        <end position="202"/>
    </location>
</feature>
<keyword evidence="5" id="KW-0378">Hydrolase</keyword>
<evidence type="ECO:0000256" key="4">
    <source>
        <dbReference type="ARBA" id="ARBA00022723"/>
    </source>
</evidence>
<proteinExistence type="inferred from homology"/>
<keyword evidence="2" id="KW-0031">Aminopeptidase</keyword>
<evidence type="ECO:0000256" key="8">
    <source>
        <dbReference type="PIRSR" id="PIRSR634016-3"/>
    </source>
</evidence>
<evidence type="ECO:0008006" key="13">
    <source>
        <dbReference type="Google" id="ProtNLM"/>
    </source>
</evidence>
<dbReference type="GO" id="GO:0070006">
    <property type="term" value="F:metalloaminopeptidase activity"/>
    <property type="evidence" value="ECO:0007669"/>
    <property type="project" value="TreeGrafter"/>
</dbReference>
<feature type="binding site" evidence="8">
    <location>
        <position position="313"/>
    </location>
    <ligand>
        <name>Zn(2+)</name>
        <dbReference type="ChEBI" id="CHEBI:29105"/>
        <note>catalytic</note>
    </ligand>
</feature>
<reference evidence="12" key="1">
    <citation type="submission" date="2018-10" db="EMBL/GenBank/DDBJ databases">
        <title>Hidden diversity of soil giant viruses.</title>
        <authorList>
            <person name="Schulz F."/>
            <person name="Alteio L."/>
            <person name="Goudeau D."/>
            <person name="Ryan E.M."/>
            <person name="Malmstrom R.R."/>
            <person name="Blanchard J."/>
            <person name="Woyke T."/>
        </authorList>
    </citation>
    <scope>NUCLEOTIDE SEQUENCE</scope>
    <source>
        <strain evidence="12">TEV1</strain>
    </source>
</reference>
<dbReference type="InterPro" id="IPR034016">
    <property type="entry name" value="M1_APN-typ"/>
</dbReference>
<dbReference type="GO" id="GO:0005615">
    <property type="term" value="C:extracellular space"/>
    <property type="evidence" value="ECO:0007669"/>
    <property type="project" value="TreeGrafter"/>
</dbReference>
<dbReference type="PANTHER" id="PTHR11533:SF174">
    <property type="entry name" value="PUROMYCIN-SENSITIVE AMINOPEPTIDASE-RELATED"/>
    <property type="match status" value="1"/>
</dbReference>
<dbReference type="CDD" id="cd09601">
    <property type="entry name" value="M1_APN-Q_like"/>
    <property type="match status" value="1"/>
</dbReference>
<dbReference type="InterPro" id="IPR027268">
    <property type="entry name" value="Peptidase_M4/M1_CTD_sf"/>
</dbReference>
<protein>
    <recommendedName>
        <fullName evidence="13">Aminopeptidase</fullName>
    </recommendedName>
</protein>
<dbReference type="GO" id="GO:0008270">
    <property type="term" value="F:zinc ion binding"/>
    <property type="evidence" value="ECO:0007669"/>
    <property type="project" value="InterPro"/>
</dbReference>
<keyword evidence="7" id="KW-0482">Metalloprotease</keyword>
<comment type="cofactor">
    <cofactor evidence="8">
        <name>Zn(2+)</name>
        <dbReference type="ChEBI" id="CHEBI:29105"/>
    </cofactor>
    <text evidence="8">Binds 1 zinc ion per subunit.</text>
</comment>
<feature type="binding site" evidence="8">
    <location>
        <position position="317"/>
    </location>
    <ligand>
        <name>Zn(2+)</name>
        <dbReference type="ChEBI" id="CHEBI:29105"/>
        <note>catalytic</note>
    </ligand>
</feature>
<evidence type="ECO:0000256" key="6">
    <source>
        <dbReference type="ARBA" id="ARBA00022833"/>
    </source>
</evidence>
<evidence type="ECO:0000256" key="7">
    <source>
        <dbReference type="ARBA" id="ARBA00023049"/>
    </source>
</evidence>
<name>A0A3G4ZPI8_9VIRU</name>
<feature type="domain" description="ERAP1-like C-terminal" evidence="10">
    <location>
        <begin position="554"/>
        <end position="865"/>
    </location>
</feature>
<dbReference type="Pfam" id="PF11838">
    <property type="entry name" value="ERAP1_C"/>
    <property type="match status" value="1"/>
</dbReference>
<dbReference type="PRINTS" id="PR00756">
    <property type="entry name" value="ALADIPTASE"/>
</dbReference>
<dbReference type="GO" id="GO:0043171">
    <property type="term" value="P:peptide catabolic process"/>
    <property type="evidence" value="ECO:0007669"/>
    <property type="project" value="TreeGrafter"/>
</dbReference>
<dbReference type="InterPro" id="IPR045357">
    <property type="entry name" value="Aminopeptidase_N-like_N"/>
</dbReference>
<evidence type="ECO:0000256" key="1">
    <source>
        <dbReference type="ARBA" id="ARBA00010136"/>
    </source>
</evidence>
<evidence type="ECO:0000259" key="10">
    <source>
        <dbReference type="Pfam" id="PF11838"/>
    </source>
</evidence>
<dbReference type="Gene3D" id="1.10.390.10">
    <property type="entry name" value="Neutral Protease Domain 2"/>
    <property type="match status" value="1"/>
</dbReference>
<dbReference type="EMBL" id="MK071980">
    <property type="protein sequence ID" value="AYV75523.1"/>
    <property type="molecule type" value="Genomic_DNA"/>
</dbReference>
<keyword evidence="4 8" id="KW-0479">Metal-binding</keyword>
<dbReference type="GO" id="GO:0016020">
    <property type="term" value="C:membrane"/>
    <property type="evidence" value="ECO:0007669"/>
    <property type="project" value="TreeGrafter"/>
</dbReference>
<organism evidence="12">
    <name type="scientific">Terrestrivirus sp</name>
    <dbReference type="NCBI Taxonomy" id="2487775"/>
    <lineage>
        <taxon>Viruses</taxon>
        <taxon>Varidnaviria</taxon>
        <taxon>Bamfordvirae</taxon>
        <taxon>Nucleocytoviricota</taxon>
        <taxon>Megaviricetes</taxon>
        <taxon>Imitervirales</taxon>
        <taxon>Mimiviridae</taxon>
        <taxon>Klosneuvirinae</taxon>
    </lineage>
</organism>
<dbReference type="GO" id="GO:0006508">
    <property type="term" value="P:proteolysis"/>
    <property type="evidence" value="ECO:0007669"/>
    <property type="project" value="UniProtKB-KW"/>
</dbReference>
<dbReference type="Gene3D" id="2.60.40.1730">
    <property type="entry name" value="tricorn interacting facor f3 domain"/>
    <property type="match status" value="1"/>
</dbReference>
<accession>A0A3G4ZPI8</accession>
<dbReference type="PANTHER" id="PTHR11533">
    <property type="entry name" value="PROTEASE M1 ZINC METALLOPROTEASE"/>
    <property type="match status" value="1"/>
</dbReference>
<dbReference type="InterPro" id="IPR050344">
    <property type="entry name" value="Peptidase_M1_aminopeptidases"/>
</dbReference>
<dbReference type="InterPro" id="IPR024571">
    <property type="entry name" value="ERAP1-like_C_dom"/>
</dbReference>
<dbReference type="SUPFAM" id="SSF55486">
    <property type="entry name" value="Metalloproteases ('zincins'), catalytic domain"/>
    <property type="match status" value="1"/>
</dbReference>
<evidence type="ECO:0000256" key="3">
    <source>
        <dbReference type="ARBA" id="ARBA00022670"/>
    </source>
</evidence>
<evidence type="ECO:0000256" key="2">
    <source>
        <dbReference type="ARBA" id="ARBA00022438"/>
    </source>
</evidence>
<dbReference type="FunFam" id="1.10.390.10:FF:000001">
    <property type="entry name" value="Aminopeptidase"/>
    <property type="match status" value="1"/>
</dbReference>
<dbReference type="InterPro" id="IPR042097">
    <property type="entry name" value="Aminopeptidase_N-like_N_sf"/>
</dbReference>
<evidence type="ECO:0000259" key="11">
    <source>
        <dbReference type="Pfam" id="PF17900"/>
    </source>
</evidence>
<dbReference type="SUPFAM" id="SSF63737">
    <property type="entry name" value="Leukotriene A4 hydrolase N-terminal domain"/>
    <property type="match status" value="1"/>
</dbReference>
<dbReference type="Gene3D" id="1.25.50.20">
    <property type="match status" value="1"/>
</dbReference>
<dbReference type="Gene3D" id="2.60.40.1910">
    <property type="match status" value="1"/>
</dbReference>
<dbReference type="InterPro" id="IPR014782">
    <property type="entry name" value="Peptidase_M1_dom"/>
</dbReference>
<feature type="binding site" evidence="8">
    <location>
        <position position="336"/>
    </location>
    <ligand>
        <name>Zn(2+)</name>
        <dbReference type="ChEBI" id="CHEBI:29105"/>
        <note>catalytic</note>
    </ligand>
</feature>
<feature type="domain" description="Peptidase M1 membrane alanine aminopeptidase" evidence="9">
    <location>
        <begin position="242"/>
        <end position="469"/>
    </location>
</feature>
<evidence type="ECO:0000256" key="5">
    <source>
        <dbReference type="ARBA" id="ARBA00022801"/>
    </source>
</evidence>
<evidence type="ECO:0000259" key="9">
    <source>
        <dbReference type="Pfam" id="PF01433"/>
    </source>
</evidence>
<dbReference type="Pfam" id="PF17900">
    <property type="entry name" value="Peptidase_M1_N"/>
    <property type="match status" value="1"/>
</dbReference>
<dbReference type="InterPro" id="IPR001930">
    <property type="entry name" value="Peptidase_M1"/>
</dbReference>
<dbReference type="Pfam" id="PF01433">
    <property type="entry name" value="Peptidase_M1"/>
    <property type="match status" value="1"/>
</dbReference>
<comment type="similarity">
    <text evidence="1">Belongs to the peptidase M1 family.</text>
</comment>
<keyword evidence="6 8" id="KW-0862">Zinc</keyword>
<dbReference type="GO" id="GO:0042277">
    <property type="term" value="F:peptide binding"/>
    <property type="evidence" value="ECO:0007669"/>
    <property type="project" value="TreeGrafter"/>
</dbReference>
<keyword evidence="3" id="KW-0645">Protease</keyword>
<gene>
    <name evidence="12" type="ORF">Terrestrivirus2_31</name>
</gene>
<sequence>MSLLVDNRLSKDIFPTHYTVHVMPNFTDFTFNGVVVMNVIFTSPVRSFALNSKNLTINNRGLHINNEDATFVEDKENEIITIQRQNGHIINPGVHTISIEYKGILNDNMSGFYRSAYEEVDEVTGTRTKKYLATTQFESTDARQALPCFDEPNFKATFDVIITADKNLSVLSNNSPNNVLVDNNKGTKTVFFQRTPKMSTYLLAFIVGDLEYIEGHTKRINNFDSKTIRIYGTKGNKNKMHFALDAAVRGLEWYIKWFDIDYPLSKLDLVAIPDFSAGAMENWGLITFRECLLYVDNDTDLSEKQDIVMVIEHEIAHQWFGNLVTMEWWTYLWLNESMATYYGWRVTDELYPEWKIWNKFIEQEYVSALELDSLESSHPIEVSVKKTNEIQNIFDAISYSKGSCLVKFLVNYLGEETFQNGMRLYMRLNEYKNTESTDLWNAFDAVLNSKNGQNSQNTKNQIRDLMSCWTKQTGYPVVKVYFDGTVLHCSQEIFLKQGKNDKVNTLWTIPIELTFITSNGLEKKMIVLDKKEDVFVLPELVQTDSYSSYANTLFVNIDRTAFYRTQYETMTPNFQLLIPQTGTTALTYALDDNFSLAFSGYQGFDVPFGLINSIDLANMKDYSLWYVLTTHFNMLDDLIEGNNDVAHEINGRITAECHNLSKIIDELTWEHKQNENVNDTDLRELALNTLVRYDNHKIIQHALNLFHSSDSNSWISKKYIVLKAVGKNSDETDYNNMIDMLKNTTNSQLKDPLMVGIGNVKNHNLIKKSMELIFSDLIRNQDIISFIRILLSNKNSKDITRSYLYNNWSRLLAKYTVGSSEILSLIKVMGLGYKTEEDLVTYVTFFKTYPDGSEMAIKQTIERIKSRIMIIDRIVNDPVFL</sequence>
<evidence type="ECO:0000313" key="12">
    <source>
        <dbReference type="EMBL" id="AYV75523.1"/>
    </source>
</evidence>